<gene>
    <name evidence="9" type="primary">galU</name>
    <name evidence="9" type="ORF">KB13_134</name>
</gene>
<reference evidence="10" key="1">
    <citation type="journal article" date="2012" name="Stand. Genomic Sci.">
        <title>Genome sequence of strain HIMB624, a cultured representative from the OM43 clade of marine Betaproteobacteria.</title>
        <authorList>
            <person name="Huggett M.J."/>
            <person name="Hayakawa D.H."/>
            <person name="Rappe M.S."/>
        </authorList>
    </citation>
    <scope>NUCLEOTIDE SEQUENCE [LARGE SCALE GENOMIC DNA]</scope>
    <source>
        <strain evidence="10">KB13</strain>
    </source>
</reference>
<dbReference type="InterPro" id="IPR005835">
    <property type="entry name" value="NTP_transferase_dom"/>
</dbReference>
<sequence>MKKLRKIIFPVAGLGSRFLPATKATPKEMLPIVDKPLIQYAVEEAIEAGFKDLIFITGKSKRAITDHFDSTLERFSNVDDKKAKLMDEMNQIVPEDVSCIYIRQGEPLGLGHAILQAKPVVGDEPFAVSLADDLIDGQPGVLAQLVEQYNEQQKSVIAVQNVDKSESKKYGMIDSNNFDSDLVKLSNIIEKPDPEFAPSNLGVVGRYVFSNTLMSFLEKTSFGAGNEIQLTDGIKLMLKQEEVYAYTFKGKRYDCGSKLGYLMANIDYGIKNSEFGKDLKEYIKDIK</sequence>
<evidence type="ECO:0000256" key="3">
    <source>
        <dbReference type="ARBA" id="ARBA00019048"/>
    </source>
</evidence>
<dbReference type="SUPFAM" id="SSF53448">
    <property type="entry name" value="Nucleotide-diphospho-sugar transferases"/>
    <property type="match status" value="1"/>
</dbReference>
<dbReference type="InterPro" id="IPR029044">
    <property type="entry name" value="Nucleotide-diphossugar_trans"/>
</dbReference>
<dbReference type="AlphaFoldDB" id="B6BU67"/>
<dbReference type="EC" id="2.7.7.9" evidence="2 7"/>
<dbReference type="PANTHER" id="PTHR43197:SF1">
    <property type="entry name" value="UTP--GLUCOSE-1-PHOSPHATE URIDYLYLTRANSFERASE"/>
    <property type="match status" value="1"/>
</dbReference>
<dbReference type="GO" id="GO:0003983">
    <property type="term" value="F:UTP:glucose-1-phosphate uridylyltransferase activity"/>
    <property type="evidence" value="ECO:0007669"/>
    <property type="project" value="UniProtKB-EC"/>
</dbReference>
<dbReference type="STRING" id="314607.KB13_134"/>
<evidence type="ECO:0000256" key="4">
    <source>
        <dbReference type="ARBA" id="ARBA00022679"/>
    </source>
</evidence>
<dbReference type="Pfam" id="PF00483">
    <property type="entry name" value="NTP_transferase"/>
    <property type="match status" value="1"/>
</dbReference>
<keyword evidence="10" id="KW-1185">Reference proteome</keyword>
<evidence type="ECO:0000256" key="6">
    <source>
        <dbReference type="ARBA" id="ARBA00048128"/>
    </source>
</evidence>
<evidence type="ECO:0000256" key="5">
    <source>
        <dbReference type="ARBA" id="ARBA00022695"/>
    </source>
</evidence>
<comment type="similarity">
    <text evidence="1 7">Belongs to the UDPGP type 2 family.</text>
</comment>
<dbReference type="Proteomes" id="UP000004188">
    <property type="component" value="Unassembled WGS sequence"/>
</dbReference>
<evidence type="ECO:0000313" key="10">
    <source>
        <dbReference type="Proteomes" id="UP000004188"/>
    </source>
</evidence>
<dbReference type="EMBL" id="DS995299">
    <property type="protein sequence ID" value="EDZ64002.1"/>
    <property type="molecule type" value="Genomic_DNA"/>
</dbReference>
<dbReference type="Gene3D" id="3.90.550.10">
    <property type="entry name" value="Spore Coat Polysaccharide Biosynthesis Protein SpsA, Chain A"/>
    <property type="match status" value="1"/>
</dbReference>
<organism evidence="9 10">
    <name type="scientific">beta proteobacterium KB13</name>
    <dbReference type="NCBI Taxonomy" id="314607"/>
    <lineage>
        <taxon>Bacteria</taxon>
        <taxon>Pseudomonadati</taxon>
        <taxon>Pseudomonadota</taxon>
        <taxon>Betaproteobacteria</taxon>
        <taxon>Nitrosomonadales</taxon>
        <taxon>OM43 clade</taxon>
    </lineage>
</organism>
<dbReference type="eggNOG" id="COG1210">
    <property type="taxonomic scope" value="Bacteria"/>
</dbReference>
<evidence type="ECO:0000256" key="7">
    <source>
        <dbReference type="RuleBase" id="RU361259"/>
    </source>
</evidence>
<proteinExistence type="inferred from homology"/>
<dbReference type="CDD" id="cd02541">
    <property type="entry name" value="UGPase_prokaryotic"/>
    <property type="match status" value="1"/>
</dbReference>
<accession>B6BU67</accession>
<dbReference type="PANTHER" id="PTHR43197">
    <property type="entry name" value="UTP--GLUCOSE-1-PHOSPHATE URIDYLYLTRANSFERASE"/>
    <property type="match status" value="1"/>
</dbReference>
<dbReference type="HOGENOM" id="CLU_029499_1_2_4"/>
<dbReference type="GO" id="GO:0006011">
    <property type="term" value="P:UDP-alpha-D-glucose metabolic process"/>
    <property type="evidence" value="ECO:0007669"/>
    <property type="project" value="InterPro"/>
</dbReference>
<keyword evidence="5 7" id="KW-0548">Nucleotidyltransferase</keyword>
<protein>
    <recommendedName>
        <fullName evidence="3 7">UTP--glucose-1-phosphate uridylyltransferase</fullName>
        <ecNumber evidence="2 7">2.7.7.9</ecNumber>
    </recommendedName>
    <alternativeName>
        <fullName evidence="7">UDP-glucose pyrophosphorylase</fullName>
    </alternativeName>
</protein>
<dbReference type="NCBIfam" id="TIGR01099">
    <property type="entry name" value="galU"/>
    <property type="match status" value="1"/>
</dbReference>
<comment type="catalytic activity">
    <reaction evidence="6 7">
        <text>alpha-D-glucose 1-phosphate + UTP + H(+) = UDP-alpha-D-glucose + diphosphate</text>
        <dbReference type="Rhea" id="RHEA:19889"/>
        <dbReference type="ChEBI" id="CHEBI:15378"/>
        <dbReference type="ChEBI" id="CHEBI:33019"/>
        <dbReference type="ChEBI" id="CHEBI:46398"/>
        <dbReference type="ChEBI" id="CHEBI:58601"/>
        <dbReference type="ChEBI" id="CHEBI:58885"/>
        <dbReference type="EC" id="2.7.7.9"/>
    </reaction>
</comment>
<name>B6BU67_9PROT</name>
<dbReference type="InterPro" id="IPR005771">
    <property type="entry name" value="GalU_uridylyltTrfase_bac/arc"/>
</dbReference>
<evidence type="ECO:0000313" key="9">
    <source>
        <dbReference type="EMBL" id="EDZ64002.1"/>
    </source>
</evidence>
<feature type="domain" description="Nucleotidyl transferase" evidence="8">
    <location>
        <begin position="12"/>
        <end position="266"/>
    </location>
</feature>
<keyword evidence="4 7" id="KW-0808">Transferase</keyword>
<evidence type="ECO:0000256" key="2">
    <source>
        <dbReference type="ARBA" id="ARBA00012415"/>
    </source>
</evidence>
<evidence type="ECO:0000256" key="1">
    <source>
        <dbReference type="ARBA" id="ARBA00006890"/>
    </source>
</evidence>
<evidence type="ECO:0000259" key="8">
    <source>
        <dbReference type="Pfam" id="PF00483"/>
    </source>
</evidence>